<evidence type="ECO:0000313" key="3">
    <source>
        <dbReference type="Proteomes" id="UP000887116"/>
    </source>
</evidence>
<evidence type="ECO:0000256" key="1">
    <source>
        <dbReference type="SAM" id="Phobius"/>
    </source>
</evidence>
<evidence type="ECO:0000313" key="2">
    <source>
        <dbReference type="EMBL" id="GFR13192.1"/>
    </source>
</evidence>
<feature type="transmembrane region" description="Helical" evidence="1">
    <location>
        <begin position="33"/>
        <end position="55"/>
    </location>
</feature>
<gene>
    <name evidence="2" type="ORF">TNCT_621341</name>
</gene>
<organism evidence="2 3">
    <name type="scientific">Trichonephila clavata</name>
    <name type="common">Joro spider</name>
    <name type="synonym">Nephila clavata</name>
    <dbReference type="NCBI Taxonomy" id="2740835"/>
    <lineage>
        <taxon>Eukaryota</taxon>
        <taxon>Metazoa</taxon>
        <taxon>Ecdysozoa</taxon>
        <taxon>Arthropoda</taxon>
        <taxon>Chelicerata</taxon>
        <taxon>Arachnida</taxon>
        <taxon>Araneae</taxon>
        <taxon>Araneomorphae</taxon>
        <taxon>Entelegynae</taxon>
        <taxon>Araneoidea</taxon>
        <taxon>Nephilidae</taxon>
        <taxon>Trichonephila</taxon>
    </lineage>
</organism>
<keyword evidence="3" id="KW-1185">Reference proteome</keyword>
<sequence length="66" mass="7376">MIILLINIRHISGLSSSNASLVFCDEPFSLSKYVALSSILSCCFLSVTSTLSVYVKYRFLLEHKCI</sequence>
<proteinExistence type="predicted"/>
<accession>A0A8X6LLX0</accession>
<dbReference type="AlphaFoldDB" id="A0A8X6LLX0"/>
<keyword evidence="1" id="KW-0472">Membrane</keyword>
<dbReference type="Proteomes" id="UP000887116">
    <property type="component" value="Unassembled WGS sequence"/>
</dbReference>
<keyword evidence="1" id="KW-0812">Transmembrane</keyword>
<dbReference type="EMBL" id="BMAO01026896">
    <property type="protein sequence ID" value="GFR13192.1"/>
    <property type="molecule type" value="Genomic_DNA"/>
</dbReference>
<protein>
    <submittedName>
        <fullName evidence="2">Uncharacterized protein</fullName>
    </submittedName>
</protein>
<comment type="caution">
    <text evidence="2">The sequence shown here is derived from an EMBL/GenBank/DDBJ whole genome shotgun (WGS) entry which is preliminary data.</text>
</comment>
<name>A0A8X6LLX0_TRICU</name>
<reference evidence="2" key="1">
    <citation type="submission" date="2020-07" db="EMBL/GenBank/DDBJ databases">
        <title>Multicomponent nature underlies the extraordinary mechanical properties of spider dragline silk.</title>
        <authorList>
            <person name="Kono N."/>
            <person name="Nakamura H."/>
            <person name="Mori M."/>
            <person name="Yoshida Y."/>
            <person name="Ohtoshi R."/>
            <person name="Malay A.D."/>
            <person name="Moran D.A.P."/>
            <person name="Tomita M."/>
            <person name="Numata K."/>
            <person name="Arakawa K."/>
        </authorList>
    </citation>
    <scope>NUCLEOTIDE SEQUENCE</scope>
</reference>
<keyword evidence="1" id="KW-1133">Transmembrane helix</keyword>